<protein>
    <submittedName>
        <fullName evidence="1">Uncharacterized protein</fullName>
    </submittedName>
</protein>
<dbReference type="GeneID" id="18126292"/>
<organism evidence="1">
    <name type="scientific">Salvia miltiorrhiza</name>
    <name type="common">Chinese sage</name>
    <dbReference type="NCBI Taxonomy" id="226208"/>
    <lineage>
        <taxon>Eukaryota</taxon>
        <taxon>Viridiplantae</taxon>
        <taxon>Streptophyta</taxon>
        <taxon>Embryophyta</taxon>
        <taxon>Tracheophyta</taxon>
        <taxon>Spermatophyta</taxon>
        <taxon>Magnoliopsida</taxon>
        <taxon>eudicotyledons</taxon>
        <taxon>Gunneridae</taxon>
        <taxon>Pentapetalae</taxon>
        <taxon>asterids</taxon>
        <taxon>lamiids</taxon>
        <taxon>Lamiales</taxon>
        <taxon>Lamiaceae</taxon>
        <taxon>Nepetoideae</taxon>
        <taxon>Mentheae</taxon>
        <taxon>Salviinae</taxon>
        <taxon>Salvia</taxon>
        <taxon>Salvia incertae sedis</taxon>
    </lineage>
</organism>
<dbReference type="RefSeq" id="YP_008992293.1">
    <property type="nucleotide sequence ID" value="NC_023209.1"/>
</dbReference>
<accession>V9P4R0</accession>
<name>V9P4R0_SALMI</name>
<dbReference type="KEGG" id="smil:18126292"/>
<dbReference type="AlphaFoldDB" id="V9P4R0"/>
<reference evidence="1" key="1">
    <citation type="submission" date="2013-05" db="EMBL/GenBank/DDBJ databases">
        <title>The Mitochondrial Genome of the medicinal plant Salvia miltiorrhiza.</title>
        <authorList>
            <person name="Qian J."/>
        </authorList>
    </citation>
    <scope>NUCLEOTIDE SEQUENCE</scope>
</reference>
<proteinExistence type="predicted"/>
<geneLocation type="mitochondrion" evidence="1"/>
<evidence type="ECO:0000313" key="1">
    <source>
        <dbReference type="EMBL" id="AGU16560.1"/>
    </source>
</evidence>
<keyword evidence="1" id="KW-0496">Mitochondrion</keyword>
<sequence>MFNSSLVQKKNSKCRRHIAGMKDLARRLIPILLSGSPLGSANMHSKRTFRLVCCPLVQPAACEYANAIREAMNYPFFYSLGSRAFTRHEILSEKTSGCLKVRVWGDELLNDLKCARVERWRRAKLLAIRNGPYTPFHWNDRPLPYLLCLLTSHS</sequence>
<dbReference type="EMBL" id="KF177345">
    <property type="protein sequence ID" value="AGU16560.1"/>
    <property type="molecule type" value="Genomic_DNA"/>
</dbReference>
<gene>
    <name evidence="1" type="primary">orf154a</name>
    <name evidence="1" type="ORF">Salmi_Mp027</name>
</gene>